<accession>A0AAV6HHW0</accession>
<feature type="region of interest" description="Disordered" evidence="1">
    <location>
        <begin position="1"/>
        <end position="28"/>
    </location>
</feature>
<protein>
    <submittedName>
        <fullName evidence="2">Uncharacterized protein</fullName>
    </submittedName>
</protein>
<comment type="caution">
    <text evidence="2">The sequence shown here is derived from an EMBL/GenBank/DDBJ whole genome shotgun (WGS) entry which is preliminary data.</text>
</comment>
<reference evidence="2" key="1">
    <citation type="submission" date="2020-08" db="EMBL/GenBank/DDBJ databases">
        <title>Plant Genome Project.</title>
        <authorList>
            <person name="Zhang R.-G."/>
        </authorList>
    </citation>
    <scope>NUCLEOTIDE SEQUENCE</scope>
    <source>
        <strain evidence="2">WSP0</strain>
        <tissue evidence="2">Leaf</tissue>
    </source>
</reference>
<organism evidence="2 3">
    <name type="scientific">Rhododendron griersonianum</name>
    <dbReference type="NCBI Taxonomy" id="479676"/>
    <lineage>
        <taxon>Eukaryota</taxon>
        <taxon>Viridiplantae</taxon>
        <taxon>Streptophyta</taxon>
        <taxon>Embryophyta</taxon>
        <taxon>Tracheophyta</taxon>
        <taxon>Spermatophyta</taxon>
        <taxon>Magnoliopsida</taxon>
        <taxon>eudicotyledons</taxon>
        <taxon>Gunneridae</taxon>
        <taxon>Pentapetalae</taxon>
        <taxon>asterids</taxon>
        <taxon>Ericales</taxon>
        <taxon>Ericaceae</taxon>
        <taxon>Ericoideae</taxon>
        <taxon>Rhodoreae</taxon>
        <taxon>Rhododendron</taxon>
    </lineage>
</organism>
<evidence type="ECO:0000313" key="2">
    <source>
        <dbReference type="EMBL" id="KAG5512663.1"/>
    </source>
</evidence>
<feature type="compositionally biased region" description="Polar residues" evidence="1">
    <location>
        <begin position="1"/>
        <end position="22"/>
    </location>
</feature>
<gene>
    <name evidence="2" type="ORF">RHGRI_038949</name>
</gene>
<proteinExistence type="predicted"/>
<evidence type="ECO:0000256" key="1">
    <source>
        <dbReference type="SAM" id="MobiDB-lite"/>
    </source>
</evidence>
<evidence type="ECO:0000313" key="3">
    <source>
        <dbReference type="Proteomes" id="UP000823749"/>
    </source>
</evidence>
<sequence>MPINFRTRSLQANQEESRSGYSPTPEGIAEESTYCNRGRSHHRSSEAPQRIKYRTKLNTLRENMQKGAQQLTDAFLKIPEIM</sequence>
<name>A0AAV6HHW0_9ERIC</name>
<keyword evidence="3" id="KW-1185">Reference proteome</keyword>
<dbReference type="EMBL" id="JACTNZ010000047">
    <property type="protein sequence ID" value="KAG5512663.1"/>
    <property type="molecule type" value="Genomic_DNA"/>
</dbReference>
<dbReference type="AlphaFoldDB" id="A0AAV6HHW0"/>
<dbReference type="Proteomes" id="UP000823749">
    <property type="component" value="Unassembled WGS sequence"/>
</dbReference>